<accession>A0A091N171</accession>
<organism evidence="1 2">
    <name type="scientific">Acanthisitta chloris</name>
    <name type="common">rifleman</name>
    <dbReference type="NCBI Taxonomy" id="57068"/>
    <lineage>
        <taxon>Eukaryota</taxon>
        <taxon>Metazoa</taxon>
        <taxon>Chordata</taxon>
        <taxon>Craniata</taxon>
        <taxon>Vertebrata</taxon>
        <taxon>Euteleostomi</taxon>
        <taxon>Archelosauria</taxon>
        <taxon>Archosauria</taxon>
        <taxon>Dinosauria</taxon>
        <taxon>Saurischia</taxon>
        <taxon>Theropoda</taxon>
        <taxon>Coelurosauria</taxon>
        <taxon>Aves</taxon>
        <taxon>Neognathae</taxon>
        <taxon>Neoaves</taxon>
        <taxon>Telluraves</taxon>
        <taxon>Australaves</taxon>
        <taxon>Passeriformes</taxon>
        <taxon>Acanthisittidae</taxon>
        <taxon>Acanthisitta</taxon>
    </lineage>
</organism>
<protein>
    <submittedName>
        <fullName evidence="1">Uncharacterized protein</fullName>
    </submittedName>
</protein>
<dbReference type="AlphaFoldDB" id="A0A091N171"/>
<reference evidence="1 2" key="1">
    <citation type="submission" date="2014-04" db="EMBL/GenBank/DDBJ databases">
        <title>Genome evolution of avian class.</title>
        <authorList>
            <person name="Zhang G."/>
            <person name="Li C."/>
        </authorList>
    </citation>
    <scope>NUCLEOTIDE SEQUENCE [LARGE SCALE GENOMIC DNA]</scope>
    <source>
        <strain evidence="1">BGI_N310</strain>
    </source>
</reference>
<name>A0A091N171_9PASS</name>
<feature type="non-terminal residue" evidence="1">
    <location>
        <position position="1"/>
    </location>
</feature>
<sequence length="190" mass="22245">RANVYPHREFLARGRQGYIRSCRHCQADTESSARIIRYCPAVQEAHIKRHNQLCQILSEEAQKKDWVVIQEPNTQDDQNHLYKPGLVFVKENQALVVNITMRYEGKDFTLEEVAKEKVEKYQHLQTQIQEMTNETDIKLFNFPLGTHAKWFQGNYKLLQILGLSKSRQERTAHTPVSRVLFTSVDIVHIL</sequence>
<dbReference type="EMBL" id="KK839946">
    <property type="protein sequence ID" value="KFP82639.1"/>
    <property type="molecule type" value="Genomic_DNA"/>
</dbReference>
<evidence type="ECO:0000313" key="2">
    <source>
        <dbReference type="Proteomes" id="UP000053537"/>
    </source>
</evidence>
<proteinExistence type="predicted"/>
<dbReference type="Proteomes" id="UP000053537">
    <property type="component" value="Unassembled WGS sequence"/>
</dbReference>
<evidence type="ECO:0000313" key="1">
    <source>
        <dbReference type="EMBL" id="KFP82639.1"/>
    </source>
</evidence>
<keyword evidence="2" id="KW-1185">Reference proteome</keyword>
<feature type="non-terminal residue" evidence="1">
    <location>
        <position position="190"/>
    </location>
</feature>
<gene>
    <name evidence="1" type="ORF">N310_06943</name>
</gene>